<accession>A0A372NS31</accession>
<evidence type="ECO:0000313" key="13">
    <source>
        <dbReference type="Proteomes" id="UP000264217"/>
    </source>
</evidence>
<evidence type="ECO:0000313" key="12">
    <source>
        <dbReference type="EMBL" id="RFZ91155.1"/>
    </source>
</evidence>
<dbReference type="InterPro" id="IPR036188">
    <property type="entry name" value="FAD/NAD-bd_sf"/>
</dbReference>
<keyword evidence="4" id="KW-0285">Flavoprotein</keyword>
<dbReference type="GO" id="GO:0019646">
    <property type="term" value="P:aerobic electron transport chain"/>
    <property type="evidence" value="ECO:0007669"/>
    <property type="project" value="TreeGrafter"/>
</dbReference>
<feature type="transmembrane region" description="Helical" evidence="10">
    <location>
        <begin position="488"/>
        <end position="508"/>
    </location>
</feature>
<dbReference type="Pfam" id="PF07681">
    <property type="entry name" value="DoxX"/>
    <property type="match status" value="1"/>
</dbReference>
<evidence type="ECO:0000256" key="1">
    <source>
        <dbReference type="ARBA" id="ARBA00001974"/>
    </source>
</evidence>
<dbReference type="PANTHER" id="PTHR42913:SF3">
    <property type="entry name" value="64 KDA MITOCHONDRIAL NADH DEHYDROGENASE (EUROFUNG)"/>
    <property type="match status" value="1"/>
</dbReference>
<dbReference type="Proteomes" id="UP000264217">
    <property type="component" value="Unassembled WGS sequence"/>
</dbReference>
<evidence type="ECO:0000256" key="10">
    <source>
        <dbReference type="SAM" id="Phobius"/>
    </source>
</evidence>
<evidence type="ECO:0000256" key="7">
    <source>
        <dbReference type="ARBA" id="ARBA00022989"/>
    </source>
</evidence>
<comment type="caution">
    <text evidence="12">The sequence shown here is derived from an EMBL/GenBank/DDBJ whole genome shotgun (WGS) entry which is preliminary data.</text>
</comment>
<dbReference type="AlphaFoldDB" id="A0A372NS31"/>
<sequence length="577" mass="63659">MKKRLIIIGGGFSGFWSALSAVRQSRKINKREEVEITIINPDEYFTIRPRLYEASLLGLRIELSRYTIPLGISLITGRVENILPQSSQISVLTVDGVLSLKYDYLVLATGSVLRKSDVAGIEHAFNVDTFSAARKLEQHLEKLVKEGFVSEGATTFVVVGAGFTGLETVSTIIEKAINISRRFVSSPPPFKAINIEKLLDIGSGYSAEAHAYIRKAITLQNIEVLTGTEVISVKPGSVILSNGAVIATQTVIWATGMEASALTAEFNGERDNLNRLKVDAYLKLPGYNNVILSGDVAKVDTGNGETSVMAAQYSHFQGRWAGHNAINDLFGLPLKEYRQTGQITCLDLGRNQGLVTSGRDHQVELSGKEAHDVKMYVNTRLIYPPADAEDAVEASFPEEPKLEKIKESYRRSTQIKNNTYFKTKQIFMKKKDYAQLFLRLSIGFGFLSAVLDRLGWAGQPGTHNINWGNWQNFIAYTQMLVPWSPPSLTSILGLLATVGETVSGVLLIVGYKTKWNAMAACLLTLTFIICMVFTAGTKSVFNYSVPAVCAGAFLLSAFNEFRWSIDNIYREGDSIFR</sequence>
<evidence type="ECO:0000256" key="8">
    <source>
        <dbReference type="ARBA" id="ARBA00023002"/>
    </source>
</evidence>
<keyword evidence="9 10" id="KW-0472">Membrane</keyword>
<dbReference type="InterPro" id="IPR032808">
    <property type="entry name" value="DoxX"/>
</dbReference>
<dbReference type="InterPro" id="IPR023753">
    <property type="entry name" value="FAD/NAD-binding_dom"/>
</dbReference>
<evidence type="ECO:0000259" key="11">
    <source>
        <dbReference type="Pfam" id="PF07992"/>
    </source>
</evidence>
<dbReference type="EMBL" id="QWDC01000003">
    <property type="protein sequence ID" value="RFZ91155.1"/>
    <property type="molecule type" value="Genomic_DNA"/>
</dbReference>
<reference evidence="12 13" key="1">
    <citation type="submission" date="2018-08" db="EMBL/GenBank/DDBJ databases">
        <title>Mucilaginibacter sp. MYSH2.</title>
        <authorList>
            <person name="Seo T."/>
        </authorList>
    </citation>
    <scope>NUCLEOTIDE SEQUENCE [LARGE SCALE GENOMIC DNA]</scope>
    <source>
        <strain evidence="12 13">MYSH2</strain>
    </source>
</reference>
<protein>
    <submittedName>
        <fullName evidence="12">DoxX family membrane protein</fullName>
    </submittedName>
</protein>
<dbReference type="InterPro" id="IPR051169">
    <property type="entry name" value="NADH-Q_oxidoreductase"/>
</dbReference>
<keyword evidence="8" id="KW-0560">Oxidoreductase</keyword>
<proteinExistence type="inferred from homology"/>
<evidence type="ECO:0000256" key="9">
    <source>
        <dbReference type="ARBA" id="ARBA00023136"/>
    </source>
</evidence>
<dbReference type="GO" id="GO:0003955">
    <property type="term" value="F:NAD(P)H dehydrogenase (quinone) activity"/>
    <property type="evidence" value="ECO:0007669"/>
    <property type="project" value="TreeGrafter"/>
</dbReference>
<feature type="transmembrane region" description="Helical" evidence="10">
    <location>
        <begin position="540"/>
        <end position="558"/>
    </location>
</feature>
<evidence type="ECO:0000256" key="4">
    <source>
        <dbReference type="ARBA" id="ARBA00022630"/>
    </source>
</evidence>
<comment type="cofactor">
    <cofactor evidence="1">
        <name>FAD</name>
        <dbReference type="ChEBI" id="CHEBI:57692"/>
    </cofactor>
</comment>
<evidence type="ECO:0000256" key="3">
    <source>
        <dbReference type="ARBA" id="ARBA00005272"/>
    </source>
</evidence>
<dbReference type="Gene3D" id="3.50.50.100">
    <property type="match status" value="1"/>
</dbReference>
<dbReference type="OrthoDB" id="676158at2"/>
<comment type="subcellular location">
    <subcellularLocation>
        <location evidence="2">Membrane</location>
        <topology evidence="2">Multi-pass membrane protein</topology>
    </subcellularLocation>
</comment>
<dbReference type="RefSeq" id="WP_117393358.1">
    <property type="nucleotide sequence ID" value="NZ_QWDC01000003.1"/>
</dbReference>
<evidence type="ECO:0000256" key="6">
    <source>
        <dbReference type="ARBA" id="ARBA00022827"/>
    </source>
</evidence>
<evidence type="ECO:0000256" key="5">
    <source>
        <dbReference type="ARBA" id="ARBA00022692"/>
    </source>
</evidence>
<evidence type="ECO:0000256" key="2">
    <source>
        <dbReference type="ARBA" id="ARBA00004141"/>
    </source>
</evidence>
<dbReference type="GO" id="GO:0016020">
    <property type="term" value="C:membrane"/>
    <property type="evidence" value="ECO:0007669"/>
    <property type="project" value="UniProtKB-SubCell"/>
</dbReference>
<feature type="transmembrane region" description="Helical" evidence="10">
    <location>
        <begin position="515"/>
        <end position="534"/>
    </location>
</feature>
<dbReference type="SUPFAM" id="SSF51905">
    <property type="entry name" value="FAD/NAD(P)-binding domain"/>
    <property type="match status" value="1"/>
</dbReference>
<organism evidence="12 13">
    <name type="scientific">Mucilaginibacter conchicola</name>
    <dbReference type="NCBI Taxonomy" id="2303333"/>
    <lineage>
        <taxon>Bacteria</taxon>
        <taxon>Pseudomonadati</taxon>
        <taxon>Bacteroidota</taxon>
        <taxon>Sphingobacteriia</taxon>
        <taxon>Sphingobacteriales</taxon>
        <taxon>Sphingobacteriaceae</taxon>
        <taxon>Mucilaginibacter</taxon>
    </lineage>
</organism>
<feature type="domain" description="FAD/NAD(P)-binding" evidence="11">
    <location>
        <begin position="4"/>
        <end position="318"/>
    </location>
</feature>
<gene>
    <name evidence="12" type="ORF">D0C36_19635</name>
</gene>
<dbReference type="PANTHER" id="PTHR42913">
    <property type="entry name" value="APOPTOSIS-INDUCING FACTOR 1"/>
    <property type="match status" value="1"/>
</dbReference>
<keyword evidence="5 10" id="KW-0812">Transmembrane</keyword>
<dbReference type="PRINTS" id="PR00411">
    <property type="entry name" value="PNDRDTASEI"/>
</dbReference>
<keyword evidence="13" id="KW-1185">Reference proteome</keyword>
<keyword evidence="7 10" id="KW-1133">Transmembrane helix</keyword>
<dbReference type="Pfam" id="PF07992">
    <property type="entry name" value="Pyr_redox_2"/>
    <property type="match status" value="1"/>
</dbReference>
<keyword evidence="6" id="KW-0274">FAD</keyword>
<comment type="similarity">
    <text evidence="3">Belongs to the NADH dehydrogenase family.</text>
</comment>
<name>A0A372NS31_9SPHI</name>
<dbReference type="PRINTS" id="PR00368">
    <property type="entry name" value="FADPNR"/>
</dbReference>